<keyword evidence="7" id="KW-0450">Lipoyl</keyword>
<dbReference type="InterPro" id="IPR023213">
    <property type="entry name" value="CAT-like_dom_sf"/>
</dbReference>
<gene>
    <name evidence="14" type="ORF">OAN307_c35010</name>
</gene>
<evidence type="ECO:0000259" key="13">
    <source>
        <dbReference type="PROSITE" id="PS51826"/>
    </source>
</evidence>
<dbReference type="STRING" id="391626.OAN307_c35010"/>
<evidence type="ECO:0000256" key="9">
    <source>
        <dbReference type="ARBA" id="ARBA00025211"/>
    </source>
</evidence>
<keyword evidence="15" id="KW-1185">Reference proteome</keyword>
<evidence type="ECO:0000256" key="7">
    <source>
        <dbReference type="ARBA" id="ARBA00022823"/>
    </source>
</evidence>
<dbReference type="eggNOG" id="COG0508">
    <property type="taxonomic scope" value="Bacteria"/>
</dbReference>
<evidence type="ECO:0000256" key="10">
    <source>
        <dbReference type="ARBA" id="ARBA00029730"/>
    </source>
</evidence>
<evidence type="ECO:0000256" key="11">
    <source>
        <dbReference type="ARBA" id="ARBA00031531"/>
    </source>
</evidence>
<dbReference type="AlphaFoldDB" id="M9RF27"/>
<evidence type="ECO:0000256" key="4">
    <source>
        <dbReference type="ARBA" id="ARBA00013114"/>
    </source>
</evidence>
<evidence type="ECO:0000256" key="6">
    <source>
        <dbReference type="ARBA" id="ARBA00022679"/>
    </source>
</evidence>
<evidence type="ECO:0000256" key="3">
    <source>
        <dbReference type="ARBA" id="ARBA00011484"/>
    </source>
</evidence>
<reference evidence="14 15" key="1">
    <citation type="journal article" date="2013" name="PLoS ONE">
        <title>Poles Apart: Arctic and Antarctic Octadecabacter strains Share High Genome Plasticity and a New Type of Xanthorhodopsin.</title>
        <authorList>
            <person name="Vollmers J."/>
            <person name="Voget S."/>
            <person name="Dietrich S."/>
            <person name="Gollnow K."/>
            <person name="Smits M."/>
            <person name="Meyer K."/>
            <person name="Brinkhoff T."/>
            <person name="Simon M."/>
            <person name="Daniel R."/>
        </authorList>
    </citation>
    <scope>NUCLEOTIDE SEQUENCE [LARGE SCALE GENOMIC DNA]</scope>
    <source>
        <strain evidence="14 15">307</strain>
    </source>
</reference>
<comment type="similarity">
    <text evidence="2">Belongs to the 2-oxoacid dehydrogenase family.</text>
</comment>
<dbReference type="Pfam" id="PF00198">
    <property type="entry name" value="2-oxoacid_dh"/>
    <property type="match status" value="1"/>
</dbReference>
<proteinExistence type="inferred from homology"/>
<dbReference type="GO" id="GO:0006086">
    <property type="term" value="P:pyruvate decarboxylation to acetyl-CoA"/>
    <property type="evidence" value="ECO:0007669"/>
    <property type="project" value="TreeGrafter"/>
</dbReference>
<dbReference type="KEGG" id="oat:OAN307_c35010"/>
<dbReference type="InterPro" id="IPR050743">
    <property type="entry name" value="2-oxoacid_DH_E2_comp"/>
</dbReference>
<dbReference type="EC" id="2.3.1.12" evidence="4"/>
<dbReference type="GO" id="GO:0004742">
    <property type="term" value="F:dihydrolipoyllysine-residue acetyltransferase activity"/>
    <property type="evidence" value="ECO:0007669"/>
    <property type="project" value="UniProtKB-EC"/>
</dbReference>
<dbReference type="GO" id="GO:0005737">
    <property type="term" value="C:cytoplasm"/>
    <property type="evidence" value="ECO:0007669"/>
    <property type="project" value="TreeGrafter"/>
</dbReference>
<comment type="function">
    <text evidence="9">The pyruvate dehydrogenase complex catalyzes the overall conversion of pyruvate to acetyl-CoA and CO(2). It contains multiple copies of three enzymatic components: pyruvate dehydrogenase (E1), dihydrolipoamide acetyltransferase (E2) and lipoamide dehydrogenase (E3).</text>
</comment>
<evidence type="ECO:0000256" key="8">
    <source>
        <dbReference type="ARBA" id="ARBA00023315"/>
    </source>
</evidence>
<dbReference type="HOGENOM" id="CLU_016733_10_0_5"/>
<evidence type="ECO:0000256" key="5">
    <source>
        <dbReference type="ARBA" id="ARBA00016300"/>
    </source>
</evidence>
<keyword evidence="14" id="KW-0670">Pyruvate</keyword>
<dbReference type="PROSITE" id="PS51826">
    <property type="entry name" value="PSBD"/>
    <property type="match status" value="1"/>
</dbReference>
<sequence length="312" mass="33847">MKACLNSWKPNISRQVGDVMSDVIASPSVRRLAGQKGVDLAKLARDLGRQTIAREDLDATPRPAAAAAAGCSYWDVDHSQYGPVTEEPMSRFAQVASRNLTAAQALIPAVTHHDQADISAVEAFRASLKPKALARGVKLTTLAFHVKALAQVLHEFPRFNASLSVDGETLILKNYIHIAVAVDTEFGLMVPVIRNADRKGLWQIAAEISDLAKRAQNRKVRPDEMGGASMTITNLGGIGGTAFTPIVNPPEVAILGITRTQIATIWDSDIPTPKPMAPLDLSYDHRVINGAEAARFMVRFTKLLTDPRRMLT</sequence>
<organism evidence="14 15">
    <name type="scientific">Octadecabacter antarcticus 307</name>
    <dbReference type="NCBI Taxonomy" id="391626"/>
    <lineage>
        <taxon>Bacteria</taxon>
        <taxon>Pseudomonadati</taxon>
        <taxon>Pseudomonadota</taxon>
        <taxon>Alphaproteobacteria</taxon>
        <taxon>Rhodobacterales</taxon>
        <taxon>Roseobacteraceae</taxon>
        <taxon>Octadecabacter</taxon>
    </lineage>
</organism>
<dbReference type="InterPro" id="IPR036625">
    <property type="entry name" value="E3-bd_dom_sf"/>
</dbReference>
<evidence type="ECO:0000313" key="14">
    <source>
        <dbReference type="EMBL" id="AGI68981.1"/>
    </source>
</evidence>
<dbReference type="PANTHER" id="PTHR43178">
    <property type="entry name" value="DIHYDROLIPOAMIDE ACETYLTRANSFERASE COMPONENT OF PYRUVATE DEHYDROGENASE COMPLEX"/>
    <property type="match status" value="1"/>
</dbReference>
<protein>
    <recommendedName>
        <fullName evidence="5">Dihydrolipoyllysine-residue acetyltransferase component of pyruvate dehydrogenase complex</fullName>
        <ecNumber evidence="4">2.3.1.12</ecNumber>
    </recommendedName>
    <alternativeName>
        <fullName evidence="10">Dihydrolipoamide acetyltransferase component of pyruvate dehydrogenase complex</fullName>
    </alternativeName>
    <alternativeName>
        <fullName evidence="11">E2</fullName>
    </alternativeName>
</protein>
<dbReference type="FunFam" id="3.30.559.10:FF:000004">
    <property type="entry name" value="Acetyltransferase component of pyruvate dehydrogenase complex"/>
    <property type="match status" value="1"/>
</dbReference>
<dbReference type="Gene3D" id="3.30.559.10">
    <property type="entry name" value="Chloramphenicol acetyltransferase-like domain"/>
    <property type="match status" value="1"/>
</dbReference>
<comment type="cofactor">
    <cofactor evidence="1">
        <name>(R)-lipoate</name>
        <dbReference type="ChEBI" id="CHEBI:83088"/>
    </cofactor>
</comment>
<keyword evidence="6 14" id="KW-0808">Transferase</keyword>
<evidence type="ECO:0000256" key="12">
    <source>
        <dbReference type="ARBA" id="ARBA00048370"/>
    </source>
</evidence>
<dbReference type="InterPro" id="IPR001078">
    <property type="entry name" value="2-oxoacid_DH_actylTfrase"/>
</dbReference>
<evidence type="ECO:0000256" key="2">
    <source>
        <dbReference type="ARBA" id="ARBA00007317"/>
    </source>
</evidence>
<dbReference type="Pfam" id="PF02817">
    <property type="entry name" value="E3_binding"/>
    <property type="match status" value="1"/>
</dbReference>
<accession>M9RF27</accession>
<keyword evidence="8 14" id="KW-0012">Acyltransferase</keyword>
<dbReference type="GO" id="GO:0031405">
    <property type="term" value="F:lipoic acid binding"/>
    <property type="evidence" value="ECO:0007669"/>
    <property type="project" value="TreeGrafter"/>
</dbReference>
<dbReference type="EMBL" id="CP003740">
    <property type="protein sequence ID" value="AGI68981.1"/>
    <property type="molecule type" value="Genomic_DNA"/>
</dbReference>
<dbReference type="InterPro" id="IPR004167">
    <property type="entry name" value="PSBD"/>
</dbReference>
<evidence type="ECO:0000256" key="1">
    <source>
        <dbReference type="ARBA" id="ARBA00001938"/>
    </source>
</evidence>
<dbReference type="Proteomes" id="UP000005307">
    <property type="component" value="Chromosome"/>
</dbReference>
<name>M9RF27_9RHOB</name>
<comment type="subunit">
    <text evidence="3">Forms a 24-polypeptide structural core with octahedral symmetry.</text>
</comment>
<comment type="catalytic activity">
    <reaction evidence="12">
        <text>N(6)-[(R)-dihydrolipoyl]-L-lysyl-[protein] + acetyl-CoA = N(6)-[(R)-S(8)-acetyldihydrolipoyl]-L-lysyl-[protein] + CoA</text>
        <dbReference type="Rhea" id="RHEA:17017"/>
        <dbReference type="Rhea" id="RHEA-COMP:10475"/>
        <dbReference type="Rhea" id="RHEA-COMP:10478"/>
        <dbReference type="ChEBI" id="CHEBI:57287"/>
        <dbReference type="ChEBI" id="CHEBI:57288"/>
        <dbReference type="ChEBI" id="CHEBI:83100"/>
        <dbReference type="ChEBI" id="CHEBI:83111"/>
        <dbReference type="EC" id="2.3.1.12"/>
    </reaction>
</comment>
<evidence type="ECO:0000313" key="15">
    <source>
        <dbReference type="Proteomes" id="UP000005307"/>
    </source>
</evidence>
<feature type="domain" description="Peripheral subunit-binding (PSBD)" evidence="13">
    <location>
        <begin position="24"/>
        <end position="61"/>
    </location>
</feature>
<dbReference type="Gene3D" id="4.10.320.10">
    <property type="entry name" value="E3-binding domain"/>
    <property type="match status" value="1"/>
</dbReference>
<dbReference type="SUPFAM" id="SSF52777">
    <property type="entry name" value="CoA-dependent acyltransferases"/>
    <property type="match status" value="1"/>
</dbReference>
<dbReference type="PANTHER" id="PTHR43178:SF2">
    <property type="entry name" value="DIHYDROLIPOYLLYSINE-RESIDUE ACETYLTRANSFERASE COMPONENT OF PYRUVATE DEHYDROGENASE COMPLEX"/>
    <property type="match status" value="1"/>
</dbReference>